<feature type="transmembrane region" description="Helical" evidence="5">
    <location>
        <begin position="296"/>
        <end position="318"/>
    </location>
</feature>
<feature type="transmembrane region" description="Helical" evidence="5">
    <location>
        <begin position="325"/>
        <end position="352"/>
    </location>
</feature>
<feature type="transmembrane region" description="Helical" evidence="5">
    <location>
        <begin position="89"/>
        <end position="116"/>
    </location>
</feature>
<dbReference type="CDD" id="cd03127">
    <property type="entry name" value="tetraspanin_LEL"/>
    <property type="match status" value="2"/>
</dbReference>
<dbReference type="PRINTS" id="PR00259">
    <property type="entry name" value="TMFOUR"/>
</dbReference>
<dbReference type="Proteomes" id="UP000324832">
    <property type="component" value="Unassembled WGS sequence"/>
</dbReference>
<evidence type="ECO:0000256" key="5">
    <source>
        <dbReference type="SAM" id="Phobius"/>
    </source>
</evidence>
<dbReference type="Gene3D" id="1.10.1450.10">
    <property type="entry name" value="Tetraspanin"/>
    <property type="match status" value="2"/>
</dbReference>
<proteinExistence type="predicted"/>
<dbReference type="PANTHER" id="PTHR19282:SF456">
    <property type="entry name" value="CD63 MOLECULE"/>
    <property type="match status" value="1"/>
</dbReference>
<keyword evidence="7" id="KW-1185">Reference proteome</keyword>
<feature type="transmembrane region" description="Helical" evidence="5">
    <location>
        <begin position="21"/>
        <end position="47"/>
    </location>
</feature>
<evidence type="ECO:0000313" key="7">
    <source>
        <dbReference type="Proteomes" id="UP000324832"/>
    </source>
</evidence>
<keyword evidence="2 5" id="KW-0812">Transmembrane</keyword>
<accession>A0A5E4QCA3</accession>
<name>A0A5E4QCA3_9NEOP</name>
<reference evidence="6 7" key="1">
    <citation type="submission" date="2017-07" db="EMBL/GenBank/DDBJ databases">
        <authorList>
            <person name="Talla V."/>
            <person name="Backstrom N."/>
        </authorList>
    </citation>
    <scope>NUCLEOTIDE SEQUENCE [LARGE SCALE GENOMIC DNA]</scope>
</reference>
<protein>
    <submittedName>
        <fullName evidence="6">Uncharacterized protein</fullName>
    </submittedName>
</protein>
<evidence type="ECO:0000313" key="6">
    <source>
        <dbReference type="EMBL" id="VVC95366.1"/>
    </source>
</evidence>
<gene>
    <name evidence="6" type="ORF">LSINAPIS_LOCUS7091</name>
</gene>
<dbReference type="SUPFAM" id="SSF48652">
    <property type="entry name" value="Tetraspanin"/>
    <property type="match status" value="2"/>
</dbReference>
<feature type="transmembrane region" description="Helical" evidence="5">
    <location>
        <begin position="207"/>
        <end position="233"/>
    </location>
</feature>
<feature type="transmembrane region" description="Helical" evidence="5">
    <location>
        <begin position="59"/>
        <end position="82"/>
    </location>
</feature>
<keyword evidence="4 5" id="KW-0472">Membrane</keyword>
<sequence>MKVGLNFDRVRVPKLLKSVRYTLGGINIVFLLKSLVFHVIGITYLIMHKDYEELITNKFMSLPALVIGTAISIFFICILGFYGAYSENFYALAAYVVLMLAVFILEITITIMAFGLQNGAVSEIRPTMVQSIQLYETRREVARTWDDLQMGFECCGVAGRSDWPSNRIPVSCCHIDYGTVSPFECTFINAYVTGCSVALGEWLSSNAFIIGVTGAVFTSVQAILTAMSAWLAYRSKFEEVELESTDFIEIQTSMLAIRYVVIHNIVNVTGIIVLSVGSSVQSAYNGYHQFLPGRFFSLPVFCIVTGVIIFLIAFAGFYGAYMENYYVIMGFVGAMILMFIFQLSACIAGYVLKGNTVALVQKTLLDTMDVYGPDKNFEITKLWDEVQTDFTCCGVRNSSDWLIHLRTEETQGVPISCCDHTYGTIQIFTCNTTSAYRTGCSDAFGNWVKSHAGSIGLAGIFLVVMQALAVVGALWLANITRQEREIP</sequence>
<dbReference type="GO" id="GO:0005886">
    <property type="term" value="C:plasma membrane"/>
    <property type="evidence" value="ECO:0007669"/>
    <property type="project" value="TreeGrafter"/>
</dbReference>
<evidence type="ECO:0000256" key="4">
    <source>
        <dbReference type="ARBA" id="ARBA00023136"/>
    </source>
</evidence>
<dbReference type="EMBL" id="FZQP02002282">
    <property type="protein sequence ID" value="VVC95366.1"/>
    <property type="molecule type" value="Genomic_DNA"/>
</dbReference>
<feature type="transmembrane region" description="Helical" evidence="5">
    <location>
        <begin position="254"/>
        <end position="276"/>
    </location>
</feature>
<comment type="subcellular location">
    <subcellularLocation>
        <location evidence="1">Membrane</location>
        <topology evidence="1">Multi-pass membrane protein</topology>
    </subcellularLocation>
</comment>
<keyword evidence="3 5" id="KW-1133">Transmembrane helix</keyword>
<evidence type="ECO:0000256" key="1">
    <source>
        <dbReference type="ARBA" id="ARBA00004141"/>
    </source>
</evidence>
<dbReference type="PANTHER" id="PTHR19282">
    <property type="entry name" value="TETRASPANIN"/>
    <property type="match status" value="1"/>
</dbReference>
<feature type="transmembrane region" description="Helical" evidence="5">
    <location>
        <begin position="455"/>
        <end position="477"/>
    </location>
</feature>
<dbReference type="Pfam" id="PF00335">
    <property type="entry name" value="Tetraspanin"/>
    <property type="match status" value="2"/>
</dbReference>
<evidence type="ECO:0000256" key="2">
    <source>
        <dbReference type="ARBA" id="ARBA00022692"/>
    </source>
</evidence>
<organism evidence="6 7">
    <name type="scientific">Leptidea sinapis</name>
    <dbReference type="NCBI Taxonomy" id="189913"/>
    <lineage>
        <taxon>Eukaryota</taxon>
        <taxon>Metazoa</taxon>
        <taxon>Ecdysozoa</taxon>
        <taxon>Arthropoda</taxon>
        <taxon>Hexapoda</taxon>
        <taxon>Insecta</taxon>
        <taxon>Pterygota</taxon>
        <taxon>Neoptera</taxon>
        <taxon>Endopterygota</taxon>
        <taxon>Lepidoptera</taxon>
        <taxon>Glossata</taxon>
        <taxon>Ditrysia</taxon>
        <taxon>Papilionoidea</taxon>
        <taxon>Pieridae</taxon>
        <taxon>Dismorphiinae</taxon>
        <taxon>Leptidea</taxon>
    </lineage>
</organism>
<dbReference type="InterPro" id="IPR008952">
    <property type="entry name" value="Tetraspanin_EC2_sf"/>
</dbReference>
<dbReference type="AlphaFoldDB" id="A0A5E4QCA3"/>
<evidence type="ECO:0000256" key="3">
    <source>
        <dbReference type="ARBA" id="ARBA00022989"/>
    </source>
</evidence>
<dbReference type="InterPro" id="IPR018499">
    <property type="entry name" value="Tetraspanin/Peripherin"/>
</dbReference>